<evidence type="ECO:0000313" key="2">
    <source>
        <dbReference type="EMBL" id="BAD16197.1"/>
    </source>
</evidence>
<reference evidence="4" key="3">
    <citation type="journal article" date="2005" name="Nature">
        <title>The map-based sequence of the rice genome.</title>
        <authorList>
            <consortium name="International rice genome sequencing project (IRGSP)"/>
            <person name="Matsumoto T."/>
            <person name="Wu J."/>
            <person name="Kanamori H."/>
            <person name="Katayose Y."/>
            <person name="Fujisawa M."/>
            <person name="Namiki N."/>
            <person name="Mizuno H."/>
            <person name="Yamamoto K."/>
            <person name="Antonio B.A."/>
            <person name="Baba T."/>
            <person name="Sakata K."/>
            <person name="Nagamura Y."/>
            <person name="Aoki H."/>
            <person name="Arikawa K."/>
            <person name="Arita K."/>
            <person name="Bito T."/>
            <person name="Chiden Y."/>
            <person name="Fujitsuka N."/>
            <person name="Fukunaka R."/>
            <person name="Hamada M."/>
            <person name="Harada C."/>
            <person name="Hayashi A."/>
            <person name="Hijishita S."/>
            <person name="Honda M."/>
            <person name="Hosokawa S."/>
            <person name="Ichikawa Y."/>
            <person name="Idonuma A."/>
            <person name="Iijima M."/>
            <person name="Ikeda M."/>
            <person name="Ikeno M."/>
            <person name="Ito K."/>
            <person name="Ito S."/>
            <person name="Ito T."/>
            <person name="Ito Y."/>
            <person name="Ito Y."/>
            <person name="Iwabuchi A."/>
            <person name="Kamiya K."/>
            <person name="Karasawa W."/>
            <person name="Kurita K."/>
            <person name="Katagiri S."/>
            <person name="Kikuta A."/>
            <person name="Kobayashi H."/>
            <person name="Kobayashi N."/>
            <person name="Machita K."/>
            <person name="Maehara T."/>
            <person name="Masukawa M."/>
            <person name="Mizubayashi T."/>
            <person name="Mukai Y."/>
            <person name="Nagasaki H."/>
            <person name="Nagata Y."/>
            <person name="Naito S."/>
            <person name="Nakashima M."/>
            <person name="Nakama Y."/>
            <person name="Nakamichi Y."/>
            <person name="Nakamura M."/>
            <person name="Meguro A."/>
            <person name="Negishi M."/>
            <person name="Ohta I."/>
            <person name="Ohta T."/>
            <person name="Okamoto M."/>
            <person name="Ono N."/>
            <person name="Saji S."/>
            <person name="Sakaguchi M."/>
            <person name="Sakai K."/>
            <person name="Shibata M."/>
            <person name="Shimokawa T."/>
            <person name="Song J."/>
            <person name="Takazaki Y."/>
            <person name="Terasawa K."/>
            <person name="Tsugane M."/>
            <person name="Tsuji K."/>
            <person name="Ueda S."/>
            <person name="Waki K."/>
            <person name="Yamagata H."/>
            <person name="Yamamoto M."/>
            <person name="Yamamoto S."/>
            <person name="Yamane H."/>
            <person name="Yoshiki S."/>
            <person name="Yoshihara R."/>
            <person name="Yukawa K."/>
            <person name="Zhong H."/>
            <person name="Yano M."/>
            <person name="Yuan Q."/>
            <person name="Ouyang S."/>
            <person name="Liu J."/>
            <person name="Jones K.M."/>
            <person name="Gansberger K."/>
            <person name="Moffat K."/>
            <person name="Hill J."/>
            <person name="Bera J."/>
            <person name="Fadrosh D."/>
            <person name="Jin S."/>
            <person name="Johri S."/>
            <person name="Kim M."/>
            <person name="Overton L."/>
            <person name="Reardon M."/>
            <person name="Tsitrin T."/>
            <person name="Vuong H."/>
            <person name="Weaver B."/>
            <person name="Ciecko A."/>
            <person name="Tallon L."/>
            <person name="Jackson J."/>
            <person name="Pai G."/>
            <person name="Aken S.V."/>
            <person name="Utterback T."/>
            <person name="Reidmuller S."/>
            <person name="Feldblyum T."/>
            <person name="Hsiao J."/>
            <person name="Zismann V."/>
            <person name="Iobst S."/>
            <person name="de Vazeille A.R."/>
            <person name="Buell C.R."/>
            <person name="Ying K."/>
            <person name="Li Y."/>
            <person name="Lu T."/>
            <person name="Huang Y."/>
            <person name="Zhao Q."/>
            <person name="Feng Q."/>
            <person name="Zhang L."/>
            <person name="Zhu J."/>
            <person name="Weng Q."/>
            <person name="Mu J."/>
            <person name="Lu Y."/>
            <person name="Fan D."/>
            <person name="Liu Y."/>
            <person name="Guan J."/>
            <person name="Zhang Y."/>
            <person name="Yu S."/>
            <person name="Liu X."/>
            <person name="Zhang Y."/>
            <person name="Hong G."/>
            <person name="Han B."/>
            <person name="Choisne N."/>
            <person name="Demange N."/>
            <person name="Orjeda G."/>
            <person name="Samain S."/>
            <person name="Cattolico L."/>
            <person name="Pelletier E."/>
            <person name="Couloux A."/>
            <person name="Segurens B."/>
            <person name="Wincker P."/>
            <person name="D'Hont A."/>
            <person name="Scarpelli C."/>
            <person name="Weissenbach J."/>
            <person name="Salanoubat M."/>
            <person name="Quetier F."/>
            <person name="Yu Y."/>
            <person name="Kim H.R."/>
            <person name="Rambo T."/>
            <person name="Currie J."/>
            <person name="Collura K."/>
            <person name="Luo M."/>
            <person name="Yang T."/>
            <person name="Ammiraju J.S.S."/>
            <person name="Engler F."/>
            <person name="Soderlund C."/>
            <person name="Wing R.A."/>
            <person name="Palmer L.E."/>
            <person name="de la Bastide M."/>
            <person name="Spiegel L."/>
            <person name="Nascimento L."/>
            <person name="Zutavern T."/>
            <person name="O'Shaughnessy A."/>
            <person name="Dike S."/>
            <person name="Dedhia N."/>
            <person name="Preston R."/>
            <person name="Balija V."/>
            <person name="McCombie W.R."/>
            <person name="Chow T."/>
            <person name="Chen H."/>
            <person name="Chung M."/>
            <person name="Chen C."/>
            <person name="Shaw J."/>
            <person name="Wu H."/>
            <person name="Hsiao K."/>
            <person name="Chao Y."/>
            <person name="Chu M."/>
            <person name="Cheng C."/>
            <person name="Hour A."/>
            <person name="Lee P."/>
            <person name="Lin S."/>
            <person name="Lin Y."/>
            <person name="Liou J."/>
            <person name="Liu S."/>
            <person name="Hsing Y."/>
            <person name="Raghuvanshi S."/>
            <person name="Mohanty A."/>
            <person name="Bharti A.K."/>
            <person name="Gaur A."/>
            <person name="Gupta V."/>
            <person name="Kumar D."/>
            <person name="Ravi V."/>
            <person name="Vij S."/>
            <person name="Kapur A."/>
            <person name="Khurana P."/>
            <person name="Khurana P."/>
            <person name="Khurana J.P."/>
            <person name="Tyagi A.K."/>
            <person name="Gaikwad K."/>
            <person name="Singh A."/>
            <person name="Dalal V."/>
            <person name="Srivastava S."/>
            <person name="Dixit A."/>
            <person name="Pal A.K."/>
            <person name="Ghazi I.A."/>
            <person name="Yadav M."/>
            <person name="Pandit A."/>
            <person name="Bhargava A."/>
            <person name="Sureshbabu K."/>
            <person name="Batra K."/>
            <person name="Sharma T.R."/>
            <person name="Mohapatra T."/>
            <person name="Singh N.K."/>
            <person name="Messing J."/>
            <person name="Nelson A.B."/>
            <person name="Fuks G."/>
            <person name="Kavchok S."/>
            <person name="Keizer G."/>
            <person name="Linton E."/>
            <person name="Llaca V."/>
            <person name="Song R."/>
            <person name="Tanyolac B."/>
            <person name="Young S."/>
            <person name="Ho-Il K."/>
            <person name="Hahn J.H."/>
            <person name="Sangsakoo G."/>
            <person name="Vanavichit A."/>
            <person name="de Mattos Luiz.A.T."/>
            <person name="Zimmer P.D."/>
            <person name="Malone G."/>
            <person name="Dellagostin O."/>
            <person name="de Oliveira A.C."/>
            <person name="Bevan M."/>
            <person name="Bancroft I."/>
            <person name="Minx P."/>
            <person name="Cordum H."/>
            <person name="Wilson R."/>
            <person name="Cheng Z."/>
            <person name="Jin W."/>
            <person name="Jiang J."/>
            <person name="Leong S.A."/>
            <person name="Iwama H."/>
            <person name="Gojobori T."/>
            <person name="Itoh T."/>
            <person name="Niimura Y."/>
            <person name="Fujii Y."/>
            <person name="Habara T."/>
            <person name="Sakai H."/>
            <person name="Sato Y."/>
            <person name="Wilson G."/>
            <person name="Kumar K."/>
            <person name="McCouch S."/>
            <person name="Juretic N."/>
            <person name="Hoen D."/>
            <person name="Wright S."/>
            <person name="Bruskiewich R."/>
            <person name="Bureau T."/>
            <person name="Miyao A."/>
            <person name="Hirochika H."/>
            <person name="Nishikawa T."/>
            <person name="Kadowaki K."/>
            <person name="Sugiura M."/>
            <person name="Burr B."/>
            <person name="Sasaki T."/>
        </authorList>
    </citation>
    <scope>NUCLEOTIDE SEQUENCE [LARGE SCALE GENOMIC DNA]</scope>
    <source>
        <strain evidence="4">cv. Nipponbare</strain>
    </source>
</reference>
<dbReference type="Proteomes" id="UP000000763">
    <property type="component" value="Chromosome 2"/>
</dbReference>
<feature type="region of interest" description="Disordered" evidence="1">
    <location>
        <begin position="41"/>
        <end position="154"/>
    </location>
</feature>
<evidence type="ECO:0000313" key="4">
    <source>
        <dbReference type="Proteomes" id="UP000000763"/>
    </source>
</evidence>
<sequence length="154" mass="16735">MGTLTGKTFTHRVHGCGYVLLSPEPINPWVENTRRPSPICRWPKAHNHQNPRYKSSIPHSSKPYSPSPPLLSILPPFLRRPFHPPSGQATAAPHGRTRRATAHERTPHAGTTPRRRAWPQHQPPTGLSRAGGAGAPPCGEPPAWGRTSTASVAA</sequence>
<evidence type="ECO:0000313" key="3">
    <source>
        <dbReference type="EMBL" id="BAD33259.1"/>
    </source>
</evidence>
<dbReference type="EMBL" id="AP004775">
    <property type="protein sequence ID" value="BAD33259.1"/>
    <property type="molecule type" value="Genomic_DNA"/>
</dbReference>
<reference evidence="4" key="4">
    <citation type="journal article" date="2008" name="Nucleic Acids Res.">
        <title>The rice annotation project database (RAP-DB): 2008 update.</title>
        <authorList>
            <consortium name="The rice annotation project (RAP)"/>
        </authorList>
    </citation>
    <scope>GENOME REANNOTATION</scope>
    <source>
        <strain evidence="4">cv. Nipponbare</strain>
    </source>
</reference>
<reference evidence="3" key="1">
    <citation type="submission" date="2002-02" db="EMBL/GenBank/DDBJ databases">
        <title>Oryza sativa nipponbare(GA3) genomic DNA, chromosome 2, PAC clone:P0451A10.</title>
        <authorList>
            <person name="Sasaki T."/>
            <person name="Matsumoto T."/>
            <person name="Yamamoto K."/>
        </authorList>
    </citation>
    <scope>NUCLEOTIDE SEQUENCE</scope>
</reference>
<name>Q6Z102_ORYSJ</name>
<protein>
    <submittedName>
        <fullName evidence="2">Uncharacterized protein</fullName>
    </submittedName>
</protein>
<proteinExistence type="predicted"/>
<evidence type="ECO:0000256" key="1">
    <source>
        <dbReference type="SAM" id="MobiDB-lite"/>
    </source>
</evidence>
<dbReference type="AlphaFoldDB" id="Q6Z102"/>
<organism evidence="2 4">
    <name type="scientific">Oryza sativa subsp. japonica</name>
    <name type="common">Rice</name>
    <dbReference type="NCBI Taxonomy" id="39947"/>
    <lineage>
        <taxon>Eukaryota</taxon>
        <taxon>Viridiplantae</taxon>
        <taxon>Streptophyta</taxon>
        <taxon>Embryophyta</taxon>
        <taxon>Tracheophyta</taxon>
        <taxon>Spermatophyta</taxon>
        <taxon>Magnoliopsida</taxon>
        <taxon>Liliopsida</taxon>
        <taxon>Poales</taxon>
        <taxon>Poaceae</taxon>
        <taxon>BOP clade</taxon>
        <taxon>Oryzoideae</taxon>
        <taxon>Oryzeae</taxon>
        <taxon>Oryzinae</taxon>
        <taxon>Oryza</taxon>
        <taxon>Oryza sativa</taxon>
    </lineage>
</organism>
<accession>Q6Z102</accession>
<feature type="compositionally biased region" description="Low complexity" evidence="1">
    <location>
        <begin position="53"/>
        <end position="79"/>
    </location>
</feature>
<reference evidence="2" key="2">
    <citation type="submission" date="2002-06" db="EMBL/GenBank/DDBJ databases">
        <title>Oryza sativa nipponbare(GA3) genomic DNA, chromosome 2, BAC clone:OSJNBa0040I22.</title>
        <authorList>
            <person name="Sasaki T."/>
            <person name="Matsumoto T."/>
            <person name="Katayose Y."/>
        </authorList>
    </citation>
    <scope>NUCLEOTIDE SEQUENCE</scope>
</reference>
<gene>
    <name evidence="2" type="ORF">OSJNBa0040I22.23</name>
    <name evidence="3" type="ORF">P0451A10.11</name>
</gene>
<dbReference type="EMBL" id="AP005469">
    <property type="protein sequence ID" value="BAD16197.1"/>
    <property type="molecule type" value="Genomic_DNA"/>
</dbReference>